<organism evidence="2 3">
    <name type="scientific">Caenorhabditis nigoni</name>
    <dbReference type="NCBI Taxonomy" id="1611254"/>
    <lineage>
        <taxon>Eukaryota</taxon>
        <taxon>Metazoa</taxon>
        <taxon>Ecdysozoa</taxon>
        <taxon>Nematoda</taxon>
        <taxon>Chromadorea</taxon>
        <taxon>Rhabditida</taxon>
        <taxon>Rhabditina</taxon>
        <taxon>Rhabditomorpha</taxon>
        <taxon>Rhabditoidea</taxon>
        <taxon>Rhabditidae</taxon>
        <taxon>Peloderinae</taxon>
        <taxon>Caenorhabditis</taxon>
    </lineage>
</organism>
<dbReference type="AlphaFoldDB" id="A0A2G5SR31"/>
<proteinExistence type="predicted"/>
<evidence type="ECO:0000313" key="3">
    <source>
        <dbReference type="Proteomes" id="UP000230233"/>
    </source>
</evidence>
<protein>
    <submittedName>
        <fullName evidence="2">Uncharacterized protein</fullName>
    </submittedName>
</protein>
<accession>A0A2G5SR31</accession>
<reference evidence="3" key="1">
    <citation type="submission" date="2017-10" db="EMBL/GenBank/DDBJ databases">
        <title>Rapid genome shrinkage in a self-fertile nematode reveals novel sperm competition proteins.</title>
        <authorList>
            <person name="Yin D."/>
            <person name="Schwarz E.M."/>
            <person name="Thomas C.G."/>
            <person name="Felde R.L."/>
            <person name="Korf I.F."/>
            <person name="Cutter A.D."/>
            <person name="Schartner C.M."/>
            <person name="Ralston E.J."/>
            <person name="Meyer B.J."/>
            <person name="Haag E.S."/>
        </authorList>
    </citation>
    <scope>NUCLEOTIDE SEQUENCE [LARGE SCALE GENOMIC DNA]</scope>
    <source>
        <strain evidence="3">JU1422</strain>
    </source>
</reference>
<keyword evidence="3" id="KW-1185">Reference proteome</keyword>
<sequence>MEKSLIVEKMYTIYNQNHKYSDEKQAYSDVRQNKSLKPNPQKNREKPSNQACAATNCRLPKLPKLPNFCCRFAVAEIGN</sequence>
<gene>
    <name evidence="2" type="primary">Cnig_chr_X.g23771</name>
    <name evidence="2" type="ORF">B9Z55_023771</name>
</gene>
<evidence type="ECO:0000256" key="1">
    <source>
        <dbReference type="SAM" id="MobiDB-lite"/>
    </source>
</evidence>
<name>A0A2G5SR31_9PELO</name>
<dbReference type="Proteomes" id="UP000230233">
    <property type="component" value="Chromosome X"/>
</dbReference>
<feature type="region of interest" description="Disordered" evidence="1">
    <location>
        <begin position="23"/>
        <end position="50"/>
    </location>
</feature>
<dbReference type="EMBL" id="PDUG01000006">
    <property type="protein sequence ID" value="PIC17575.1"/>
    <property type="molecule type" value="Genomic_DNA"/>
</dbReference>
<evidence type="ECO:0000313" key="2">
    <source>
        <dbReference type="EMBL" id="PIC17575.1"/>
    </source>
</evidence>
<comment type="caution">
    <text evidence="2">The sequence shown here is derived from an EMBL/GenBank/DDBJ whole genome shotgun (WGS) entry which is preliminary data.</text>
</comment>